<dbReference type="PROSITE" id="PS51007">
    <property type="entry name" value="CYTC"/>
    <property type="match status" value="1"/>
</dbReference>
<gene>
    <name evidence="6" type="ORF">IC229_16695</name>
</gene>
<keyword evidence="3 4" id="KW-0408">Iron</keyword>
<sequence length="196" mass="21113">MLIKQHLIQGLVVLTGLFSLNAQYVPNQQSDRLVRPDSLPVRFWFGRPATSEHIARLNDDVRPDGLGLPSGEGVATQGAVLFAAKCAACHGEGGTGGTGGALVVKPAAPGKRTEKVIGNYWPYATTVFDYIQRAMPFNEPGSLTPNEVYALTAYLLTANKLIDEKTVLNANTLRSVKMPAQPLFVPDDRKGGPDIR</sequence>
<dbReference type="InterPro" id="IPR051459">
    <property type="entry name" value="Cytochrome_c-type_DH"/>
</dbReference>
<protein>
    <submittedName>
        <fullName evidence="6">Cytochrome c</fullName>
    </submittedName>
</protein>
<proteinExistence type="predicted"/>
<name>A0A926XX82_9BACT</name>
<dbReference type="RefSeq" id="WP_190888140.1">
    <property type="nucleotide sequence ID" value="NZ_JACWZY010000013.1"/>
</dbReference>
<dbReference type="PANTHER" id="PTHR35008:SF8">
    <property type="entry name" value="ALCOHOL DEHYDROGENASE CYTOCHROME C SUBUNIT"/>
    <property type="match status" value="1"/>
</dbReference>
<dbReference type="InterPro" id="IPR036909">
    <property type="entry name" value="Cyt_c-like_dom_sf"/>
</dbReference>
<keyword evidence="1 4" id="KW-0349">Heme</keyword>
<dbReference type="Proteomes" id="UP000598820">
    <property type="component" value="Unassembled WGS sequence"/>
</dbReference>
<evidence type="ECO:0000259" key="5">
    <source>
        <dbReference type="PROSITE" id="PS51007"/>
    </source>
</evidence>
<dbReference type="PANTHER" id="PTHR35008">
    <property type="entry name" value="BLL4482 PROTEIN-RELATED"/>
    <property type="match status" value="1"/>
</dbReference>
<reference evidence="6" key="1">
    <citation type="submission" date="2020-09" db="EMBL/GenBank/DDBJ databases">
        <authorList>
            <person name="Kim M.K."/>
        </authorList>
    </citation>
    <scope>NUCLEOTIDE SEQUENCE</scope>
    <source>
        <strain evidence="6">BT702</strain>
    </source>
</reference>
<dbReference type="GO" id="GO:0046872">
    <property type="term" value="F:metal ion binding"/>
    <property type="evidence" value="ECO:0007669"/>
    <property type="project" value="UniProtKB-KW"/>
</dbReference>
<evidence type="ECO:0000256" key="2">
    <source>
        <dbReference type="ARBA" id="ARBA00022723"/>
    </source>
</evidence>
<evidence type="ECO:0000256" key="4">
    <source>
        <dbReference type="PROSITE-ProRule" id="PRU00433"/>
    </source>
</evidence>
<dbReference type="GO" id="GO:0009055">
    <property type="term" value="F:electron transfer activity"/>
    <property type="evidence" value="ECO:0007669"/>
    <property type="project" value="InterPro"/>
</dbReference>
<dbReference type="Gene3D" id="1.10.760.10">
    <property type="entry name" value="Cytochrome c-like domain"/>
    <property type="match status" value="1"/>
</dbReference>
<evidence type="ECO:0000256" key="3">
    <source>
        <dbReference type="ARBA" id="ARBA00023004"/>
    </source>
</evidence>
<evidence type="ECO:0000313" key="7">
    <source>
        <dbReference type="Proteomes" id="UP000598820"/>
    </source>
</evidence>
<comment type="caution">
    <text evidence="6">The sequence shown here is derived from an EMBL/GenBank/DDBJ whole genome shotgun (WGS) entry which is preliminary data.</text>
</comment>
<dbReference type="GO" id="GO:0020037">
    <property type="term" value="F:heme binding"/>
    <property type="evidence" value="ECO:0007669"/>
    <property type="project" value="InterPro"/>
</dbReference>
<accession>A0A926XX82</accession>
<dbReference type="Pfam" id="PF13442">
    <property type="entry name" value="Cytochrome_CBB3"/>
    <property type="match status" value="1"/>
</dbReference>
<organism evidence="6 7">
    <name type="scientific">Spirosoma profusum</name>
    <dbReference type="NCBI Taxonomy" id="2771354"/>
    <lineage>
        <taxon>Bacteria</taxon>
        <taxon>Pseudomonadati</taxon>
        <taxon>Bacteroidota</taxon>
        <taxon>Cytophagia</taxon>
        <taxon>Cytophagales</taxon>
        <taxon>Cytophagaceae</taxon>
        <taxon>Spirosoma</taxon>
    </lineage>
</organism>
<keyword evidence="2 4" id="KW-0479">Metal-binding</keyword>
<dbReference type="EMBL" id="JACWZY010000013">
    <property type="protein sequence ID" value="MBD2702294.1"/>
    <property type="molecule type" value="Genomic_DNA"/>
</dbReference>
<evidence type="ECO:0000256" key="1">
    <source>
        <dbReference type="ARBA" id="ARBA00022617"/>
    </source>
</evidence>
<keyword evidence="7" id="KW-1185">Reference proteome</keyword>
<evidence type="ECO:0000313" key="6">
    <source>
        <dbReference type="EMBL" id="MBD2702294.1"/>
    </source>
</evidence>
<dbReference type="InterPro" id="IPR009056">
    <property type="entry name" value="Cyt_c-like_dom"/>
</dbReference>
<feature type="domain" description="Cytochrome c" evidence="5">
    <location>
        <begin position="73"/>
        <end position="159"/>
    </location>
</feature>
<dbReference type="AlphaFoldDB" id="A0A926XX82"/>
<dbReference type="SUPFAM" id="SSF46626">
    <property type="entry name" value="Cytochrome c"/>
    <property type="match status" value="1"/>
</dbReference>